<dbReference type="InParanoid" id="A0A672RFP6"/>
<reference evidence="1" key="1">
    <citation type="submission" date="2025-08" db="UniProtKB">
        <authorList>
            <consortium name="Ensembl"/>
        </authorList>
    </citation>
    <scope>IDENTIFICATION</scope>
</reference>
<dbReference type="PANTHER" id="PTHR19446">
    <property type="entry name" value="REVERSE TRANSCRIPTASES"/>
    <property type="match status" value="1"/>
</dbReference>
<protein>
    <recommendedName>
        <fullName evidence="3">Reverse transcriptase domain-containing protein</fullName>
    </recommendedName>
</protein>
<dbReference type="Ensembl" id="ENSSGRT00000093685.1">
    <property type="protein sequence ID" value="ENSSGRP00000088012.1"/>
    <property type="gene ID" value="ENSSGRG00000044192.1"/>
</dbReference>
<dbReference type="OMA" id="GNIADCN"/>
<evidence type="ECO:0000313" key="2">
    <source>
        <dbReference type="Proteomes" id="UP000472262"/>
    </source>
</evidence>
<name>A0A672RFP6_SINGR</name>
<evidence type="ECO:0000313" key="1">
    <source>
        <dbReference type="Ensembl" id="ENSSGRP00000088012.1"/>
    </source>
</evidence>
<dbReference type="AlphaFoldDB" id="A0A672RFP6"/>
<organism evidence="1 2">
    <name type="scientific">Sinocyclocheilus grahami</name>
    <name type="common">Dianchi golden-line fish</name>
    <name type="synonym">Barbus grahami</name>
    <dbReference type="NCBI Taxonomy" id="75366"/>
    <lineage>
        <taxon>Eukaryota</taxon>
        <taxon>Metazoa</taxon>
        <taxon>Chordata</taxon>
        <taxon>Craniata</taxon>
        <taxon>Vertebrata</taxon>
        <taxon>Euteleostomi</taxon>
        <taxon>Actinopterygii</taxon>
        <taxon>Neopterygii</taxon>
        <taxon>Teleostei</taxon>
        <taxon>Ostariophysi</taxon>
        <taxon>Cypriniformes</taxon>
        <taxon>Cyprinidae</taxon>
        <taxon>Cyprininae</taxon>
        <taxon>Sinocyclocheilus</taxon>
    </lineage>
</organism>
<dbReference type="Proteomes" id="UP000472262">
    <property type="component" value="Unassembled WGS sequence"/>
</dbReference>
<accession>A0A672RFP6</accession>
<evidence type="ECO:0008006" key="3">
    <source>
        <dbReference type="Google" id="ProtNLM"/>
    </source>
</evidence>
<proteinExistence type="predicted"/>
<keyword evidence="2" id="KW-1185">Reference proteome</keyword>
<sequence>VEKLKDQLFRLQPPAPDKDLAMNLDAITTTEMAAAIRLLKNNKAPELDMISAEILKHGGHPIIKQLMTLLNTCWAAAQVPEDWRRGVIIKLPKKGNIADCNNWRGITLLSVPGKVFCIVLLRHLRQAVDKKL</sequence>
<reference evidence="1" key="2">
    <citation type="submission" date="2025-09" db="UniProtKB">
        <authorList>
            <consortium name="Ensembl"/>
        </authorList>
    </citation>
    <scope>IDENTIFICATION</scope>
</reference>